<dbReference type="GO" id="GO:0005576">
    <property type="term" value="C:extracellular region"/>
    <property type="evidence" value="ECO:0007669"/>
    <property type="project" value="UniProtKB-SubCell"/>
</dbReference>
<evidence type="ECO:0000313" key="10">
    <source>
        <dbReference type="Proteomes" id="UP001281410"/>
    </source>
</evidence>
<evidence type="ECO:0000256" key="7">
    <source>
        <dbReference type="RuleBase" id="RU367102"/>
    </source>
</evidence>
<dbReference type="InterPro" id="IPR039455">
    <property type="entry name" value="EPFL"/>
</dbReference>
<keyword evidence="8" id="KW-0472">Membrane</keyword>
<protein>
    <recommendedName>
        <fullName evidence="7">Epidermal patterning factor-like protein</fullName>
    </recommendedName>
</protein>
<dbReference type="Pfam" id="PF17181">
    <property type="entry name" value="EPF"/>
    <property type="match status" value="1"/>
</dbReference>
<accession>A0AAE0ADX0</accession>
<name>A0AAE0ADX0_9ROSI</name>
<evidence type="ECO:0000256" key="8">
    <source>
        <dbReference type="SAM" id="Phobius"/>
    </source>
</evidence>
<evidence type="ECO:0000256" key="3">
    <source>
        <dbReference type="ARBA" id="ARBA00022473"/>
    </source>
</evidence>
<comment type="caution">
    <text evidence="9">The sequence shown here is derived from an EMBL/GenBank/DDBJ whole genome shotgun (WGS) entry which is preliminary data.</text>
</comment>
<reference evidence="9" key="1">
    <citation type="journal article" date="2023" name="Plant J.">
        <title>Genome sequences and population genomics provide insights into the demographic history, inbreeding, and mutation load of two 'living fossil' tree species of Dipteronia.</title>
        <authorList>
            <person name="Feng Y."/>
            <person name="Comes H.P."/>
            <person name="Chen J."/>
            <person name="Zhu S."/>
            <person name="Lu R."/>
            <person name="Zhang X."/>
            <person name="Li P."/>
            <person name="Qiu J."/>
            <person name="Olsen K.M."/>
            <person name="Qiu Y."/>
        </authorList>
    </citation>
    <scope>NUCLEOTIDE SEQUENCE</scope>
    <source>
        <strain evidence="9">NBL</strain>
    </source>
</reference>
<comment type="subcellular location">
    <subcellularLocation>
        <location evidence="1 7">Secreted</location>
    </subcellularLocation>
</comment>
<organism evidence="9 10">
    <name type="scientific">Dipteronia sinensis</name>
    <dbReference type="NCBI Taxonomy" id="43782"/>
    <lineage>
        <taxon>Eukaryota</taxon>
        <taxon>Viridiplantae</taxon>
        <taxon>Streptophyta</taxon>
        <taxon>Embryophyta</taxon>
        <taxon>Tracheophyta</taxon>
        <taxon>Spermatophyta</taxon>
        <taxon>Magnoliopsida</taxon>
        <taxon>eudicotyledons</taxon>
        <taxon>Gunneridae</taxon>
        <taxon>Pentapetalae</taxon>
        <taxon>rosids</taxon>
        <taxon>malvids</taxon>
        <taxon>Sapindales</taxon>
        <taxon>Sapindaceae</taxon>
        <taxon>Hippocastanoideae</taxon>
        <taxon>Acereae</taxon>
        <taxon>Dipteronia</taxon>
    </lineage>
</organism>
<evidence type="ECO:0000256" key="1">
    <source>
        <dbReference type="ARBA" id="ARBA00004613"/>
    </source>
</evidence>
<keyword evidence="5" id="KW-0732">Signal</keyword>
<keyword evidence="8" id="KW-0812">Transmembrane</keyword>
<evidence type="ECO:0000256" key="4">
    <source>
        <dbReference type="ARBA" id="ARBA00022525"/>
    </source>
</evidence>
<evidence type="ECO:0000313" key="9">
    <source>
        <dbReference type="EMBL" id="KAK3212109.1"/>
    </source>
</evidence>
<dbReference type="GO" id="GO:0010052">
    <property type="term" value="P:guard cell differentiation"/>
    <property type="evidence" value="ECO:0007669"/>
    <property type="project" value="UniProtKB-UniRule"/>
</dbReference>
<feature type="transmembrane region" description="Helical" evidence="8">
    <location>
        <begin position="20"/>
        <end position="41"/>
    </location>
</feature>
<keyword evidence="3 7" id="KW-0217">Developmental protein</keyword>
<proteinExistence type="inferred from homology"/>
<gene>
    <name evidence="9" type="ORF">Dsin_016815</name>
</gene>
<dbReference type="AlphaFoldDB" id="A0AAE0ADX0"/>
<keyword evidence="4 7" id="KW-0964">Secreted</keyword>
<evidence type="ECO:0000256" key="6">
    <source>
        <dbReference type="ARBA" id="ARBA00023157"/>
    </source>
</evidence>
<evidence type="ECO:0000256" key="2">
    <source>
        <dbReference type="ARBA" id="ARBA00008127"/>
    </source>
</evidence>
<comment type="function">
    <text evidence="7">Controls stomatal patterning.</text>
</comment>
<dbReference type="Proteomes" id="UP001281410">
    <property type="component" value="Unassembled WGS sequence"/>
</dbReference>
<evidence type="ECO:0000256" key="5">
    <source>
        <dbReference type="ARBA" id="ARBA00022729"/>
    </source>
</evidence>
<keyword evidence="8" id="KW-1133">Transmembrane helix</keyword>
<sequence length="129" mass="14602">MASSSYSSSSANYQCGGLRVAMILIMFLLISLPSKTVGLGFSSYNHDHDESSSLKEKEKVVGSRPPGCINKCLNCNPCMATLVIQPHQWKWNNKFRRFFKTTSQDDEEGDSSYYLLSWKCKCNNKLFQP</sequence>
<dbReference type="PANTHER" id="PTHR33109:SF60">
    <property type="entry name" value="EPIDERMAL PATTERNING FACTOR-LIKE PROTEIN 8"/>
    <property type="match status" value="1"/>
</dbReference>
<keyword evidence="10" id="KW-1185">Reference proteome</keyword>
<comment type="similarity">
    <text evidence="2 7">Belongs to the plant cysteine rich small secretory peptide family. Epidermal patterning factor subfamily.</text>
</comment>
<dbReference type="EMBL" id="JANJYJ010000005">
    <property type="protein sequence ID" value="KAK3212109.1"/>
    <property type="molecule type" value="Genomic_DNA"/>
</dbReference>
<dbReference type="PANTHER" id="PTHR33109">
    <property type="entry name" value="EPIDERMAL PATTERNING FACTOR-LIKE PROTEIN 4"/>
    <property type="match status" value="1"/>
</dbReference>
<keyword evidence="6" id="KW-1015">Disulfide bond</keyword>